<evidence type="ECO:0000313" key="2">
    <source>
        <dbReference type="EMBL" id="KAK2571866.1"/>
    </source>
</evidence>
<feature type="transmembrane region" description="Helical" evidence="1">
    <location>
        <begin position="140"/>
        <end position="165"/>
    </location>
</feature>
<gene>
    <name evidence="2" type="ORF">P5673_003273</name>
</gene>
<organism evidence="2 3">
    <name type="scientific">Acropora cervicornis</name>
    <name type="common">Staghorn coral</name>
    <dbReference type="NCBI Taxonomy" id="6130"/>
    <lineage>
        <taxon>Eukaryota</taxon>
        <taxon>Metazoa</taxon>
        <taxon>Cnidaria</taxon>
        <taxon>Anthozoa</taxon>
        <taxon>Hexacorallia</taxon>
        <taxon>Scleractinia</taxon>
        <taxon>Astrocoeniina</taxon>
        <taxon>Acroporidae</taxon>
        <taxon>Acropora</taxon>
    </lineage>
</organism>
<accession>A0AAD9R344</accession>
<feature type="transmembrane region" description="Helical" evidence="1">
    <location>
        <begin position="782"/>
        <end position="805"/>
    </location>
</feature>
<feature type="transmembrane region" description="Helical" evidence="1">
    <location>
        <begin position="435"/>
        <end position="456"/>
    </location>
</feature>
<feature type="transmembrane region" description="Helical" evidence="1">
    <location>
        <begin position="476"/>
        <end position="499"/>
    </location>
</feature>
<keyword evidence="1" id="KW-1133">Transmembrane helix</keyword>
<feature type="transmembrane region" description="Helical" evidence="1">
    <location>
        <begin position="677"/>
        <end position="703"/>
    </location>
</feature>
<feature type="transmembrane region" description="Helical" evidence="1">
    <location>
        <begin position="931"/>
        <end position="953"/>
    </location>
</feature>
<protein>
    <submittedName>
        <fullName evidence="2">Uncharacterized protein</fullName>
    </submittedName>
</protein>
<keyword evidence="3" id="KW-1185">Reference proteome</keyword>
<feature type="transmembrane region" description="Helical" evidence="1">
    <location>
        <begin position="279"/>
        <end position="300"/>
    </location>
</feature>
<dbReference type="AlphaFoldDB" id="A0AAD9R344"/>
<feature type="transmembrane region" description="Helical" evidence="1">
    <location>
        <begin position="1015"/>
        <end position="1037"/>
    </location>
</feature>
<feature type="transmembrane region" description="Helical" evidence="1">
    <location>
        <begin position="336"/>
        <end position="363"/>
    </location>
</feature>
<evidence type="ECO:0000256" key="1">
    <source>
        <dbReference type="SAM" id="Phobius"/>
    </source>
</evidence>
<keyword evidence="1" id="KW-0472">Membrane</keyword>
<feature type="transmembrane region" description="Helical" evidence="1">
    <location>
        <begin position="312"/>
        <end position="330"/>
    </location>
</feature>
<feature type="non-terminal residue" evidence="2">
    <location>
        <position position="1"/>
    </location>
</feature>
<dbReference type="EMBL" id="JARQWQ010000005">
    <property type="protein sequence ID" value="KAK2571866.1"/>
    <property type="molecule type" value="Genomic_DNA"/>
</dbReference>
<feature type="transmembrane region" description="Helical" evidence="1">
    <location>
        <begin position="95"/>
        <end position="120"/>
    </location>
</feature>
<reference evidence="2" key="1">
    <citation type="journal article" date="2023" name="G3 (Bethesda)">
        <title>Whole genome assembly and annotation of the endangered Caribbean coral Acropora cervicornis.</title>
        <authorList>
            <person name="Selwyn J.D."/>
            <person name="Vollmer S.V."/>
        </authorList>
    </citation>
    <scope>NUCLEOTIDE SEQUENCE</scope>
    <source>
        <strain evidence="2">K2</strain>
    </source>
</reference>
<reference evidence="2" key="2">
    <citation type="journal article" date="2023" name="Science">
        <title>Genomic signatures of disease resistance in endangered staghorn corals.</title>
        <authorList>
            <person name="Vollmer S.V."/>
            <person name="Selwyn J.D."/>
            <person name="Despard B.A."/>
            <person name="Roesel C.L."/>
        </authorList>
    </citation>
    <scope>NUCLEOTIDE SEQUENCE</scope>
    <source>
        <strain evidence="2">K2</strain>
    </source>
</reference>
<dbReference type="Proteomes" id="UP001249851">
    <property type="component" value="Unassembled WGS sequence"/>
</dbReference>
<sequence length="1056" mass="120562">MAGAPFSLEGLLVYISETFTAGVIQSYQGQVDLDEAPLLQQEDRLLDDFKKFGNKNDLIFQEYDPPEEDNSKMGWKKSRPTSWWHSLWKAMKHAFCIQIVGGVALGSIAILILVLDFNTIDLCFDRQKHWTTLPKRTQAVMVTGACCEAYVVQLWSFFVMLFLFGWPLIKELNLLVLNLLGAFVDTCYRLYLQVYDIYKRSWMSFPLNGIFVLILLMNSLLIGRKIARSNENRRSGRMKKFLQVFAMLLAQFAFGLPITFVLVYILIPLYGKASETNRAVIAGSLPLVTAMPKVIVRLVAQRIDFLHPGDSHALLVVLNSASAIVFRVMQAELTDLTLYILLSFAHGAIDLLERLTIAIRVYLWYFIYKKLKQCGVETTLNAARFRTPRSMRLVADVSIQMILGESTSLIAAVGFIQLYKFMYPDGSSKSPLRQFFIRVLIALSIDFVFNSFSLWLQMSYLNVAVVRVWRKKWRKHVLVGLIITIVTLCYFTTHLFAVVEAKNKSKAINKDFNCTGPFTNLTKATNFQSKADEFRGQTMAGAPFSLEGLLVYISETFTAGVIQSYQGQVDLDEAPLLQQEHRLLDDFKKFGNENDLIFQEYDPPEEDNSKMGWKKSRPTSWWHSLWKAMKHAFCIQIVGGVALGSIAILILVLDFNTVDLCFDRQKHWTTLPKRTQAVMVTGACCEAYVVQLWSFFVMLFLFGWPLIKELNLLVLNLLGAFVDTCYRLYLQVYDIYKRSWMSFPLNGIFVLILLMNSLLIGRKIARSNENRRSGQMKKFLQVFAMLLAQFAFGLPITFVLVYILIPLYGKASETNRAVIAGSLPLVTAMPKVIVRLVAQRIDFLHPGDSHALLVVLNSASAIVFRVMQAELTDLTLYILLSFAHGAIDLLERLTIVIRDYLWYFIYKKLKQCGVETTLNAARFRTPRSMRLVADVSIQMILGESTSLIAAVGFIQLYKFMYPDGSSKSPLSQFFIRVLIALSIDFVFNSFSLWLQMSYLNVAVVRVWRKKWRKHMLIGLIITIVTLCYFTTHLYAVVEAKNSSKAKHKDFNCKPFT</sequence>
<feature type="transmembrane region" description="Helical" evidence="1">
    <location>
        <begin position="632"/>
        <end position="653"/>
    </location>
</feature>
<feature type="transmembrane region" description="Helical" evidence="1">
    <location>
        <begin position="203"/>
        <end position="223"/>
    </location>
</feature>
<feature type="transmembrane region" description="Helical" evidence="1">
    <location>
        <begin position="874"/>
        <end position="890"/>
    </location>
</feature>
<evidence type="ECO:0000313" key="3">
    <source>
        <dbReference type="Proteomes" id="UP001249851"/>
    </source>
</evidence>
<feature type="transmembrane region" description="Helical" evidence="1">
    <location>
        <begin position="973"/>
        <end position="994"/>
    </location>
</feature>
<feature type="transmembrane region" description="Helical" evidence="1">
    <location>
        <begin position="741"/>
        <end position="761"/>
    </location>
</feature>
<proteinExistence type="predicted"/>
<feature type="transmembrane region" description="Helical" evidence="1">
    <location>
        <begin position="244"/>
        <end position="267"/>
    </location>
</feature>
<keyword evidence="1" id="KW-0812">Transmembrane</keyword>
<name>A0AAD9R344_ACRCE</name>
<comment type="caution">
    <text evidence="2">The sequence shown here is derived from an EMBL/GenBank/DDBJ whole genome shotgun (WGS) entry which is preliminary data.</text>
</comment>